<comment type="caution">
    <text evidence="6">The sequence shown here is derived from an EMBL/GenBank/DDBJ whole genome shotgun (WGS) entry which is preliminary data.</text>
</comment>
<reference evidence="6 7" key="1">
    <citation type="submission" date="2020-08" db="EMBL/GenBank/DDBJ databases">
        <title>novel species in genus Nocardioides.</title>
        <authorList>
            <person name="Zhang G."/>
        </authorList>
    </citation>
    <scope>NUCLEOTIDE SEQUENCE [LARGE SCALE GENOMIC DNA]</scope>
    <source>
        <strain evidence="6 7">SC8A-24</strain>
    </source>
</reference>
<sequence length="496" mass="51127">MRVLPAGRIALPSTLIVLLLAACGSQLDPGAVAQAGGGVEGGTTSSGLLESDPAAADGGPAGLDGSDAPGLDGGAGSVPGSPVAAGGGTSGSGGAGGSSGSPGGGGAPAPEGDAKAGACEGFENTTGITDDTIVLANAVDLSGPVPGLMQASQDAIRAYAAYFNATSDICGRKLEVLALDSRTDAAADQVAYSEACEKAFAAVGSMSAFDAGGARTAEQCGLPDLRAASASLERSGCSTCFGAMSLRANEFENAVPDWVKRNYPAGAKRAAYVWVNAGAVPANANYQADAMEKRGLDFVVRQGIDVSEFNYAPYVQQLRDAKVEYVQFLGAAAQAVRMVQTMRQQGWAPDLFMMTQPMYEPSFLEVAGEAAEDAHIFITHVPFEEASRSTEVQTYLAWLEQVRPGAAPTSYGLFSWSAARLFVQEAVRLGGRLTRDALVAALRRVDDWTGNDAHAPQNVGSERTAECWRFIKVTGGRWVPAGSRDYTCTGTTVVPE</sequence>
<dbReference type="RefSeq" id="WP_186347082.1">
    <property type="nucleotide sequence ID" value="NZ_BMMR01000010.1"/>
</dbReference>
<accession>A0ABR6UBZ3</accession>
<organism evidence="6 7">
    <name type="scientific">Nocardioides deserti</name>
    <dbReference type="NCBI Taxonomy" id="1588644"/>
    <lineage>
        <taxon>Bacteria</taxon>
        <taxon>Bacillati</taxon>
        <taxon>Actinomycetota</taxon>
        <taxon>Actinomycetes</taxon>
        <taxon>Propionibacteriales</taxon>
        <taxon>Nocardioidaceae</taxon>
        <taxon>Nocardioides</taxon>
    </lineage>
</organism>
<evidence type="ECO:0000259" key="5">
    <source>
        <dbReference type="Pfam" id="PF13458"/>
    </source>
</evidence>
<dbReference type="Gene3D" id="3.40.50.2300">
    <property type="match status" value="2"/>
</dbReference>
<dbReference type="PANTHER" id="PTHR47235:SF1">
    <property type="entry name" value="BLR6548 PROTEIN"/>
    <property type="match status" value="1"/>
</dbReference>
<feature type="region of interest" description="Disordered" evidence="3">
    <location>
        <begin position="38"/>
        <end position="122"/>
    </location>
</feature>
<evidence type="ECO:0000256" key="2">
    <source>
        <dbReference type="ARBA" id="ARBA00022729"/>
    </source>
</evidence>
<evidence type="ECO:0000256" key="4">
    <source>
        <dbReference type="SAM" id="SignalP"/>
    </source>
</evidence>
<evidence type="ECO:0000256" key="1">
    <source>
        <dbReference type="ARBA" id="ARBA00010062"/>
    </source>
</evidence>
<dbReference type="EMBL" id="JACMYC010000013">
    <property type="protein sequence ID" value="MBC2961880.1"/>
    <property type="molecule type" value="Genomic_DNA"/>
</dbReference>
<feature type="compositionally biased region" description="Low complexity" evidence="3">
    <location>
        <begin position="42"/>
        <end position="70"/>
    </location>
</feature>
<feature type="domain" description="Leucine-binding protein" evidence="5">
    <location>
        <begin position="133"/>
        <end position="475"/>
    </location>
</feature>
<dbReference type="InterPro" id="IPR028081">
    <property type="entry name" value="Leu-bd"/>
</dbReference>
<feature type="compositionally biased region" description="Gly residues" evidence="3">
    <location>
        <begin position="85"/>
        <end position="107"/>
    </location>
</feature>
<dbReference type="SUPFAM" id="SSF53822">
    <property type="entry name" value="Periplasmic binding protein-like I"/>
    <property type="match status" value="1"/>
</dbReference>
<name>A0ABR6UBZ3_9ACTN</name>
<feature type="chain" id="PRO_5047130102" evidence="4">
    <location>
        <begin position="28"/>
        <end position="496"/>
    </location>
</feature>
<evidence type="ECO:0000313" key="6">
    <source>
        <dbReference type="EMBL" id="MBC2961880.1"/>
    </source>
</evidence>
<keyword evidence="7" id="KW-1185">Reference proteome</keyword>
<dbReference type="PANTHER" id="PTHR47235">
    <property type="entry name" value="BLR6548 PROTEIN"/>
    <property type="match status" value="1"/>
</dbReference>
<gene>
    <name evidence="6" type="ORF">H7344_16405</name>
</gene>
<keyword evidence="2 4" id="KW-0732">Signal</keyword>
<dbReference type="Proteomes" id="UP000604001">
    <property type="component" value="Unassembled WGS sequence"/>
</dbReference>
<comment type="similarity">
    <text evidence="1">Belongs to the leucine-binding protein family.</text>
</comment>
<dbReference type="InterPro" id="IPR028082">
    <property type="entry name" value="Peripla_BP_I"/>
</dbReference>
<proteinExistence type="inferred from homology"/>
<evidence type="ECO:0000256" key="3">
    <source>
        <dbReference type="SAM" id="MobiDB-lite"/>
    </source>
</evidence>
<evidence type="ECO:0000313" key="7">
    <source>
        <dbReference type="Proteomes" id="UP000604001"/>
    </source>
</evidence>
<dbReference type="Pfam" id="PF13458">
    <property type="entry name" value="Peripla_BP_6"/>
    <property type="match status" value="1"/>
</dbReference>
<feature type="signal peptide" evidence="4">
    <location>
        <begin position="1"/>
        <end position="27"/>
    </location>
</feature>
<feature type="compositionally biased region" description="Low complexity" evidence="3">
    <location>
        <begin position="108"/>
        <end position="118"/>
    </location>
</feature>
<protein>
    <submittedName>
        <fullName evidence="6">ABC transporter substrate-binding protein</fullName>
    </submittedName>
</protein>
<dbReference type="PROSITE" id="PS51257">
    <property type="entry name" value="PROKAR_LIPOPROTEIN"/>
    <property type="match status" value="1"/>
</dbReference>